<evidence type="ECO:0000313" key="2">
    <source>
        <dbReference type="EMBL" id="GAA0640217.1"/>
    </source>
</evidence>
<dbReference type="Pfam" id="PF02771">
    <property type="entry name" value="Acyl-CoA_dh_N"/>
    <property type="match status" value="1"/>
</dbReference>
<protein>
    <recommendedName>
        <fullName evidence="1">Acyl-CoA dehydrogenase/oxidase N-terminal domain-containing protein</fullName>
    </recommendedName>
</protein>
<organism evidence="2 3">
    <name type="scientific">Streptomyces thermocarboxydovorans</name>
    <dbReference type="NCBI Taxonomy" id="59298"/>
    <lineage>
        <taxon>Bacteria</taxon>
        <taxon>Bacillati</taxon>
        <taxon>Actinomycetota</taxon>
        <taxon>Actinomycetes</taxon>
        <taxon>Kitasatosporales</taxon>
        <taxon>Streptomycetaceae</taxon>
        <taxon>Streptomyces</taxon>
    </lineage>
</organism>
<evidence type="ECO:0000259" key="1">
    <source>
        <dbReference type="Pfam" id="PF02771"/>
    </source>
</evidence>
<reference evidence="2 3" key="1">
    <citation type="journal article" date="2019" name="Int. J. Syst. Evol. Microbiol.">
        <title>The Global Catalogue of Microorganisms (GCM) 10K type strain sequencing project: providing services to taxonomists for standard genome sequencing and annotation.</title>
        <authorList>
            <consortium name="The Broad Institute Genomics Platform"/>
            <consortium name="The Broad Institute Genome Sequencing Center for Infectious Disease"/>
            <person name="Wu L."/>
            <person name="Ma J."/>
        </authorList>
    </citation>
    <scope>NUCLEOTIDE SEQUENCE [LARGE SCALE GENOMIC DNA]</scope>
    <source>
        <strain evidence="2 3">JCM 10367</strain>
    </source>
</reference>
<dbReference type="Gene3D" id="1.10.540.10">
    <property type="entry name" value="Acyl-CoA dehydrogenase/oxidase, N-terminal domain"/>
    <property type="match status" value="1"/>
</dbReference>
<accession>A0ABN1HDW1</accession>
<evidence type="ECO:0000313" key="3">
    <source>
        <dbReference type="Proteomes" id="UP001500724"/>
    </source>
</evidence>
<proteinExistence type="predicted"/>
<dbReference type="InterPro" id="IPR037069">
    <property type="entry name" value="AcylCoA_DH/ox_N_sf"/>
</dbReference>
<keyword evidence="3" id="KW-1185">Reference proteome</keyword>
<gene>
    <name evidence="2" type="ORF">GCM10009535_16480</name>
</gene>
<dbReference type="EMBL" id="BAAAGU010000013">
    <property type="protein sequence ID" value="GAA0640217.1"/>
    <property type="molecule type" value="Genomic_DNA"/>
</dbReference>
<feature type="domain" description="Acyl-CoA dehydrogenase/oxidase N-terminal" evidence="1">
    <location>
        <begin position="6"/>
        <end position="82"/>
    </location>
</feature>
<dbReference type="InterPro" id="IPR013786">
    <property type="entry name" value="AcylCoA_DH/ox_N"/>
</dbReference>
<comment type="caution">
    <text evidence="2">The sequence shown here is derived from an EMBL/GenBank/DDBJ whole genome shotgun (WGS) entry which is preliminary data.</text>
</comment>
<dbReference type="InterPro" id="IPR009100">
    <property type="entry name" value="AcylCoA_DH/oxidase_NM_dom_sf"/>
</dbReference>
<dbReference type="Proteomes" id="UP001500724">
    <property type="component" value="Unassembled WGS sequence"/>
</dbReference>
<dbReference type="SUPFAM" id="SSF56645">
    <property type="entry name" value="Acyl-CoA dehydrogenase NM domain-like"/>
    <property type="match status" value="1"/>
</dbReference>
<name>A0ABN1HDW1_9ACTN</name>
<sequence length="94" mass="10001">MDARFTAEQDEIRRTLRELLTKRCTPADVRAAVDTPAGHDPALWTALADGLGLPALALPQRYGGVGCSVTDLALACEETGSVPSRPRPCSRPPC</sequence>